<gene>
    <name evidence="2" type="ORF">HHT355_0456</name>
</gene>
<feature type="transmembrane region" description="Helical" evidence="1">
    <location>
        <begin position="12"/>
        <end position="36"/>
    </location>
</feature>
<evidence type="ECO:0000256" key="1">
    <source>
        <dbReference type="SAM" id="Phobius"/>
    </source>
</evidence>
<keyword evidence="1" id="KW-0812">Transmembrane</keyword>
<evidence type="ECO:0000313" key="2">
    <source>
        <dbReference type="EMBL" id="CRZ33661.1"/>
    </source>
</evidence>
<sequence length="50" mass="5595">MMEKIYNTMKSVGVWNLVLGIVLILSSLTAGIFLIINGVKLLRKKSDLLF</sequence>
<reference evidence="2 3" key="1">
    <citation type="submission" date="2015-06" db="EMBL/GenBank/DDBJ databases">
        <authorList>
            <person name="Wibberg Daniel"/>
        </authorList>
    </citation>
    <scope>NUCLEOTIDE SEQUENCE [LARGE SCALE GENOMIC DNA]</scope>
    <source>
        <strain evidence="2 3">T3/55T</strain>
    </source>
</reference>
<protein>
    <submittedName>
        <fullName evidence="2">Uncharacterized protein</fullName>
    </submittedName>
</protein>
<keyword evidence="1" id="KW-0472">Membrane</keyword>
<keyword evidence="1" id="KW-1133">Transmembrane helix</keyword>
<evidence type="ECO:0000313" key="3">
    <source>
        <dbReference type="Proteomes" id="UP000236497"/>
    </source>
</evidence>
<dbReference type="AlphaFoldDB" id="A0A0H5SFT5"/>
<name>A0A0H5SFT5_HERHM</name>
<dbReference type="RefSeq" id="WP_170124947.1">
    <property type="nucleotide sequence ID" value="NZ_CVTD020000008.1"/>
</dbReference>
<proteinExistence type="predicted"/>
<accession>A0A0H5SFT5</accession>
<keyword evidence="3" id="KW-1185">Reference proteome</keyword>
<organism evidence="2 3">
    <name type="scientific">Herbinix hemicellulosilytica</name>
    <dbReference type="NCBI Taxonomy" id="1564487"/>
    <lineage>
        <taxon>Bacteria</taxon>
        <taxon>Bacillati</taxon>
        <taxon>Bacillota</taxon>
        <taxon>Clostridia</taxon>
        <taxon>Lachnospirales</taxon>
        <taxon>Lachnospiraceae</taxon>
        <taxon>Herbinix</taxon>
    </lineage>
</organism>
<dbReference type="EMBL" id="CVTD020000008">
    <property type="protein sequence ID" value="CRZ33661.1"/>
    <property type="molecule type" value="Genomic_DNA"/>
</dbReference>
<dbReference type="Proteomes" id="UP000236497">
    <property type="component" value="Unassembled WGS sequence"/>
</dbReference>